<organism evidence="9 10">
    <name type="scientific">Microbacterium deminutum</name>
    <dbReference type="NCBI Taxonomy" id="344164"/>
    <lineage>
        <taxon>Bacteria</taxon>
        <taxon>Bacillati</taxon>
        <taxon>Actinomycetota</taxon>
        <taxon>Actinomycetes</taxon>
        <taxon>Micrococcales</taxon>
        <taxon>Microbacteriaceae</taxon>
        <taxon>Microbacterium</taxon>
    </lineage>
</organism>
<feature type="transmembrane region" description="Helical" evidence="8">
    <location>
        <begin position="49"/>
        <end position="70"/>
    </location>
</feature>
<dbReference type="PANTHER" id="PTHR32024">
    <property type="entry name" value="TRK SYSTEM POTASSIUM UPTAKE PROTEIN TRKG-RELATED"/>
    <property type="match status" value="1"/>
</dbReference>
<dbReference type="EMBL" id="BAAAOG010000004">
    <property type="protein sequence ID" value="GAA1961360.1"/>
    <property type="molecule type" value="Genomic_DNA"/>
</dbReference>
<keyword evidence="6" id="KW-0406">Ion transport</keyword>
<comment type="caution">
    <text evidence="9">The sequence shown here is derived from an EMBL/GenBank/DDBJ whole genome shotgun (WGS) entry which is preliminary data.</text>
</comment>
<reference evidence="9 10" key="1">
    <citation type="journal article" date="2019" name="Int. J. Syst. Evol. Microbiol.">
        <title>The Global Catalogue of Microorganisms (GCM) 10K type strain sequencing project: providing services to taxonomists for standard genome sequencing and annotation.</title>
        <authorList>
            <consortium name="The Broad Institute Genomics Platform"/>
            <consortium name="The Broad Institute Genome Sequencing Center for Infectious Disease"/>
            <person name="Wu L."/>
            <person name="Ma J."/>
        </authorList>
    </citation>
    <scope>NUCLEOTIDE SEQUENCE [LARGE SCALE GENOMIC DNA]</scope>
    <source>
        <strain evidence="9 10">JCM 14901</strain>
    </source>
</reference>
<keyword evidence="2" id="KW-0813">Transport</keyword>
<evidence type="ECO:0000256" key="8">
    <source>
        <dbReference type="SAM" id="Phobius"/>
    </source>
</evidence>
<feature type="transmembrane region" description="Helical" evidence="8">
    <location>
        <begin position="82"/>
        <end position="104"/>
    </location>
</feature>
<dbReference type="Pfam" id="PF02386">
    <property type="entry name" value="TrkH"/>
    <property type="match status" value="1"/>
</dbReference>
<feature type="transmembrane region" description="Helical" evidence="8">
    <location>
        <begin position="274"/>
        <end position="296"/>
    </location>
</feature>
<gene>
    <name evidence="9" type="ORF">GCM10009776_25060</name>
</gene>
<keyword evidence="10" id="KW-1185">Reference proteome</keyword>
<accession>A0ABN2R0E5</accession>
<name>A0ABN2R0E5_9MICO</name>
<evidence type="ECO:0000256" key="1">
    <source>
        <dbReference type="ARBA" id="ARBA00004651"/>
    </source>
</evidence>
<proteinExistence type="predicted"/>
<feature type="transmembrane region" description="Helical" evidence="8">
    <location>
        <begin position="110"/>
        <end position="134"/>
    </location>
</feature>
<feature type="transmembrane region" description="Helical" evidence="8">
    <location>
        <begin position="238"/>
        <end position="262"/>
    </location>
</feature>
<evidence type="ECO:0000313" key="9">
    <source>
        <dbReference type="EMBL" id="GAA1961360.1"/>
    </source>
</evidence>
<feature type="transmembrane region" description="Helical" evidence="8">
    <location>
        <begin position="394"/>
        <end position="415"/>
    </location>
</feature>
<dbReference type="PANTHER" id="PTHR32024:SF1">
    <property type="entry name" value="KTR SYSTEM POTASSIUM UPTAKE PROTEIN B"/>
    <property type="match status" value="1"/>
</dbReference>
<evidence type="ECO:0000256" key="2">
    <source>
        <dbReference type="ARBA" id="ARBA00022448"/>
    </source>
</evidence>
<evidence type="ECO:0000256" key="7">
    <source>
        <dbReference type="ARBA" id="ARBA00023136"/>
    </source>
</evidence>
<feature type="transmembrane region" description="Helical" evidence="8">
    <location>
        <begin position="452"/>
        <end position="476"/>
    </location>
</feature>
<keyword evidence="4 8" id="KW-0812">Transmembrane</keyword>
<feature type="transmembrane region" description="Helical" evidence="8">
    <location>
        <begin position="341"/>
        <end position="374"/>
    </location>
</feature>
<keyword evidence="3" id="KW-1003">Cell membrane</keyword>
<evidence type="ECO:0000256" key="5">
    <source>
        <dbReference type="ARBA" id="ARBA00022989"/>
    </source>
</evidence>
<evidence type="ECO:0000313" key="10">
    <source>
        <dbReference type="Proteomes" id="UP001499933"/>
    </source>
</evidence>
<protein>
    <submittedName>
        <fullName evidence="9">Potassium transporter TrkG</fullName>
    </submittedName>
</protein>
<dbReference type="InterPro" id="IPR003445">
    <property type="entry name" value="Cat_transpt"/>
</dbReference>
<dbReference type="Proteomes" id="UP001499933">
    <property type="component" value="Unassembled WGS sequence"/>
</dbReference>
<sequence length="493" mass="51890">MSEGRRVSGTRTRQKAYEGQASGPLVARTGLRRMFDEFRNLTTSSPARFAVLVFSTLVLVFTALLSLPAATASGKSAPLADAVFTAVSTICVTGLSTVDVASFFSPFGKVIIYIGVNIGGMGVLTLASILGLVISKRLGLRAKLIAASDTNPLRSHAGPVNEGQTVRLGEVGQLLRTVAMSTLVIEVAVALALFPAFILAGIQPLDALWYAPFYAAMAFTNTGFTPNPGGLAPFADDFILLTILMTGVFLGSIGFPVIYTLWKHVWHVRRWSLHAKLTLITTVALFVAGAVAFFALEFDNPKTFGSMPAWDTTFQAFFLSAMTRSGGFSVIDIGNLNGSSLIVGCMLMFVGGGSASTAGGIKVTTLAILALAVWSEARGRRSVEVFGRRIPSDVQRVGLSVVAWGATVVALSTIVVTQISRQDVGDVLFDVISAFGTVGLSTGVTSELPDPAVYVMALTIFMGRVGTVTLAAAVAATSRSQLYSLPVERPIVG</sequence>
<evidence type="ECO:0000256" key="3">
    <source>
        <dbReference type="ARBA" id="ARBA00022475"/>
    </source>
</evidence>
<keyword evidence="7 8" id="KW-0472">Membrane</keyword>
<evidence type="ECO:0000256" key="4">
    <source>
        <dbReference type="ARBA" id="ARBA00022692"/>
    </source>
</evidence>
<feature type="transmembrane region" description="Helical" evidence="8">
    <location>
        <begin position="183"/>
        <end position="202"/>
    </location>
</feature>
<evidence type="ECO:0000256" key="6">
    <source>
        <dbReference type="ARBA" id="ARBA00023065"/>
    </source>
</evidence>
<keyword evidence="5 8" id="KW-1133">Transmembrane helix</keyword>
<comment type="subcellular location">
    <subcellularLocation>
        <location evidence="1">Cell membrane</location>
        <topology evidence="1">Multi-pass membrane protein</topology>
    </subcellularLocation>
</comment>